<feature type="region of interest" description="Disordered" evidence="1">
    <location>
        <begin position="64"/>
        <end position="83"/>
    </location>
</feature>
<gene>
    <name evidence="2" type="ORF">I545_4332</name>
</gene>
<dbReference type="AlphaFoldDB" id="X7ZCT0"/>
<accession>X7ZCT0</accession>
<protein>
    <submittedName>
        <fullName evidence="2">Uncharacterized protein</fullName>
    </submittedName>
</protein>
<proteinExistence type="predicted"/>
<evidence type="ECO:0000256" key="1">
    <source>
        <dbReference type="SAM" id="MobiDB-lite"/>
    </source>
</evidence>
<dbReference type="EMBL" id="JAOA01000006">
    <property type="protein sequence ID" value="EUA16400.1"/>
    <property type="molecule type" value="Genomic_DNA"/>
</dbReference>
<dbReference type="Proteomes" id="UP000020561">
    <property type="component" value="Unassembled WGS sequence"/>
</dbReference>
<reference evidence="2 3" key="1">
    <citation type="submission" date="2013-12" db="EMBL/GenBank/DDBJ databases">
        <authorList>
            <person name="Brown-Elliot B."/>
            <person name="Wallace R."/>
            <person name="Lenaerts A."/>
            <person name="Ordway D."/>
            <person name="DeGroote M.A."/>
            <person name="Parker T."/>
            <person name="Sizemore C."/>
            <person name="Tallon L.J."/>
            <person name="Sadzewicz L.K."/>
            <person name="Sengamalay N."/>
            <person name="Fraser C.M."/>
            <person name="Hine E."/>
            <person name="Shefchek K.A."/>
            <person name="Das S.P."/>
            <person name="Tettelin H."/>
        </authorList>
    </citation>
    <scope>NUCLEOTIDE SEQUENCE [LARGE SCALE GENOMIC DNA]</scope>
    <source>
        <strain evidence="2 3">662</strain>
    </source>
</reference>
<evidence type="ECO:0000313" key="2">
    <source>
        <dbReference type="EMBL" id="EUA16400.1"/>
    </source>
</evidence>
<organism evidence="2 3">
    <name type="scientific">Mycobacterium kansasii 662</name>
    <dbReference type="NCBI Taxonomy" id="1299326"/>
    <lineage>
        <taxon>Bacteria</taxon>
        <taxon>Bacillati</taxon>
        <taxon>Actinomycetota</taxon>
        <taxon>Actinomycetes</taxon>
        <taxon>Mycobacteriales</taxon>
        <taxon>Mycobacteriaceae</taxon>
        <taxon>Mycobacterium</taxon>
    </lineage>
</organism>
<sequence>MGLATPERPGASCQVNTDRSATCSLPTPSLSGFADMRNPLCCCVIQRSGGAVATGRFGNRHRVRCPRTTSSDSGAAGAHGQSG</sequence>
<feature type="region of interest" description="Disordered" evidence="1">
    <location>
        <begin position="1"/>
        <end position="20"/>
    </location>
</feature>
<evidence type="ECO:0000313" key="3">
    <source>
        <dbReference type="Proteomes" id="UP000020561"/>
    </source>
</evidence>
<comment type="caution">
    <text evidence="2">The sequence shown here is derived from an EMBL/GenBank/DDBJ whole genome shotgun (WGS) entry which is preliminary data.</text>
</comment>
<name>X7ZCT0_MYCKA</name>